<evidence type="ECO:0000256" key="2">
    <source>
        <dbReference type="ARBA" id="ARBA00022475"/>
    </source>
</evidence>
<sequence>MFSNNDYDIDNKTIEDEKYNKKRKKKNNSKWIAFTSLFIIIGLILMGAFLALTHDYFKTGDDIVVKGNILLKDEEIIEKANISKENFFKLNTKNIENNIKQLDNIKSVKVEKLLPNKIVINVVEDADFAYVSVDKGYLIISSDLIVDRLEKKLSEEQQNKLIKIINASYDSLQIGAKITSSPREEEFLKTLIDKDLYTVTKEIDFGEAEDDVKLRVNSHTIISFGKLEDYDYKFSLIEKIIIDLKEKKISPKEIILKDTDNPIVVKD</sequence>
<evidence type="ECO:0000313" key="10">
    <source>
        <dbReference type="EMBL" id="MEB3429842.1"/>
    </source>
</evidence>
<dbReference type="AlphaFoldDB" id="A0AAW9MYY1"/>
<dbReference type="Proteomes" id="UP001357733">
    <property type="component" value="Unassembled WGS sequence"/>
</dbReference>
<evidence type="ECO:0000256" key="8">
    <source>
        <dbReference type="SAM" id="Phobius"/>
    </source>
</evidence>
<evidence type="ECO:0000313" key="11">
    <source>
        <dbReference type="Proteomes" id="UP001357733"/>
    </source>
</evidence>
<gene>
    <name evidence="10" type="ORF">VLK81_07455</name>
</gene>
<evidence type="ECO:0000256" key="4">
    <source>
        <dbReference type="ARBA" id="ARBA00022692"/>
    </source>
</evidence>
<evidence type="ECO:0000256" key="6">
    <source>
        <dbReference type="ARBA" id="ARBA00023136"/>
    </source>
</evidence>
<evidence type="ECO:0000259" key="9">
    <source>
        <dbReference type="PROSITE" id="PS51779"/>
    </source>
</evidence>
<evidence type="ECO:0000256" key="5">
    <source>
        <dbReference type="ARBA" id="ARBA00022989"/>
    </source>
</evidence>
<dbReference type="PANTHER" id="PTHR37820:SF1">
    <property type="entry name" value="CELL DIVISION PROTEIN FTSQ"/>
    <property type="match status" value="1"/>
</dbReference>
<comment type="subcellular location">
    <subcellularLocation>
        <location evidence="1">Membrane</location>
    </subcellularLocation>
</comment>
<evidence type="ECO:0000256" key="1">
    <source>
        <dbReference type="ARBA" id="ARBA00004370"/>
    </source>
</evidence>
<dbReference type="Gene3D" id="3.10.20.310">
    <property type="entry name" value="membrane protein fhac"/>
    <property type="match status" value="1"/>
</dbReference>
<proteinExistence type="predicted"/>
<feature type="transmembrane region" description="Helical" evidence="8">
    <location>
        <begin position="31"/>
        <end position="52"/>
    </location>
</feature>
<organism evidence="10 11">
    <name type="scientific">Citroniella saccharovorans</name>
    <dbReference type="NCBI Taxonomy" id="2053367"/>
    <lineage>
        <taxon>Bacteria</taxon>
        <taxon>Bacillati</taxon>
        <taxon>Bacillota</taxon>
        <taxon>Tissierellia</taxon>
        <taxon>Tissierellales</taxon>
        <taxon>Peptoniphilaceae</taxon>
        <taxon>Citroniella</taxon>
    </lineage>
</organism>
<dbReference type="Pfam" id="PF08478">
    <property type="entry name" value="POTRA_1"/>
    <property type="match status" value="1"/>
</dbReference>
<feature type="domain" description="POTRA" evidence="9">
    <location>
        <begin position="58"/>
        <end position="125"/>
    </location>
</feature>
<keyword evidence="5 8" id="KW-1133">Transmembrane helix</keyword>
<dbReference type="GO" id="GO:0005886">
    <property type="term" value="C:plasma membrane"/>
    <property type="evidence" value="ECO:0007669"/>
    <property type="project" value="TreeGrafter"/>
</dbReference>
<dbReference type="RefSeq" id="WP_324619998.1">
    <property type="nucleotide sequence ID" value="NZ_JAYKOT010000003.1"/>
</dbReference>
<name>A0AAW9MYY1_9FIRM</name>
<reference evidence="10 11" key="1">
    <citation type="submission" date="2024-01" db="EMBL/GenBank/DDBJ databases">
        <title>Complete genome sequence of Citroniella saccharovorans strain M6.X9, isolated from human fecal sample.</title>
        <authorList>
            <person name="Cheng G."/>
            <person name="Westerholm M."/>
            <person name="Schnurer A."/>
        </authorList>
    </citation>
    <scope>NUCLEOTIDE SEQUENCE [LARGE SCALE GENOMIC DNA]</scope>
    <source>
        <strain evidence="10 11">DSM 29873</strain>
    </source>
</reference>
<keyword evidence="7" id="KW-0131">Cell cycle</keyword>
<keyword evidence="6 8" id="KW-0472">Membrane</keyword>
<protein>
    <submittedName>
        <fullName evidence="10">FtsQ-type POTRA domain-containing protein</fullName>
    </submittedName>
</protein>
<dbReference type="PROSITE" id="PS51779">
    <property type="entry name" value="POTRA"/>
    <property type="match status" value="1"/>
</dbReference>
<accession>A0AAW9MYY1</accession>
<keyword evidence="3" id="KW-0132">Cell division</keyword>
<dbReference type="InterPro" id="IPR034746">
    <property type="entry name" value="POTRA"/>
</dbReference>
<dbReference type="GO" id="GO:0051301">
    <property type="term" value="P:cell division"/>
    <property type="evidence" value="ECO:0007669"/>
    <property type="project" value="UniProtKB-KW"/>
</dbReference>
<dbReference type="InterPro" id="IPR013685">
    <property type="entry name" value="POTRA_FtsQ_type"/>
</dbReference>
<dbReference type="EMBL" id="JAYKOT010000003">
    <property type="protein sequence ID" value="MEB3429842.1"/>
    <property type="molecule type" value="Genomic_DNA"/>
</dbReference>
<keyword evidence="11" id="KW-1185">Reference proteome</keyword>
<evidence type="ECO:0000256" key="3">
    <source>
        <dbReference type="ARBA" id="ARBA00022618"/>
    </source>
</evidence>
<dbReference type="PANTHER" id="PTHR37820">
    <property type="entry name" value="CELL DIVISION PROTEIN DIVIB"/>
    <property type="match status" value="1"/>
</dbReference>
<keyword evidence="4 8" id="KW-0812">Transmembrane</keyword>
<dbReference type="InterPro" id="IPR050487">
    <property type="entry name" value="FtsQ_DivIB"/>
</dbReference>
<evidence type="ECO:0000256" key="7">
    <source>
        <dbReference type="ARBA" id="ARBA00023306"/>
    </source>
</evidence>
<comment type="caution">
    <text evidence="10">The sequence shown here is derived from an EMBL/GenBank/DDBJ whole genome shotgun (WGS) entry which is preliminary data.</text>
</comment>
<keyword evidence="2" id="KW-1003">Cell membrane</keyword>